<dbReference type="InterPro" id="IPR008972">
    <property type="entry name" value="Cupredoxin"/>
</dbReference>
<dbReference type="InParanoid" id="H2Y1X1"/>
<dbReference type="Proteomes" id="UP000008144">
    <property type="component" value="Unassembled WGS sequence"/>
</dbReference>
<dbReference type="OMA" id="YKMEANT"/>
<sequence length="324" mass="36739">MDGVYLDRHRSPWLGRTFLVAAGRVDWLVLCPEIGTYELRSSFFDSDEESMGEHPISIGTFMTIRVTGVRRSSRLPTTLPQRQDFVSDLRQVTQENIKGRFVVEVTPTDTLNREDYSGVYYRYKMEANTIQEWHLTNTEMFTSHPIHMHINHAQVISYNPYTGPYGVDDGPSKWKLFSQTGEICTYQFKGYDASAIIYPPANALKYLGHDIRQKRRGTNNTIGYVPLGDWRDTILVPPLGNITVRFNTHEYTGDVIIHCHLQGDADHGMIMFVQIVNRGENTDANITSGNANPSSCLGNFATIATLNRILIMSSMLATSFSSYY</sequence>
<accession>H2Y1X1</accession>
<protein>
    <recommendedName>
        <fullName evidence="1">Plastocyanin-like domain-containing protein</fullName>
    </recommendedName>
</protein>
<dbReference type="GO" id="GO:0005507">
    <property type="term" value="F:copper ion binding"/>
    <property type="evidence" value="ECO:0007669"/>
    <property type="project" value="InterPro"/>
</dbReference>
<proteinExistence type="predicted"/>
<dbReference type="Pfam" id="PF07731">
    <property type="entry name" value="Cu-oxidase_2"/>
    <property type="match status" value="1"/>
</dbReference>
<dbReference type="STRING" id="7719.ENSCINP00000035906"/>
<dbReference type="SUPFAM" id="SSF49503">
    <property type="entry name" value="Cupredoxins"/>
    <property type="match status" value="1"/>
</dbReference>
<name>H2Y1X1_CIOIN</name>
<reference evidence="2" key="2">
    <citation type="submission" date="2025-08" db="UniProtKB">
        <authorList>
            <consortium name="Ensembl"/>
        </authorList>
    </citation>
    <scope>IDENTIFICATION</scope>
</reference>
<evidence type="ECO:0000313" key="2">
    <source>
        <dbReference type="Ensembl" id="ENSCINP00000035906.1"/>
    </source>
</evidence>
<dbReference type="Ensembl" id="ENSCINT00000034886.1">
    <property type="protein sequence ID" value="ENSCINP00000035906.1"/>
    <property type="gene ID" value="ENSCING00000019883.1"/>
</dbReference>
<keyword evidence="3" id="KW-1185">Reference proteome</keyword>
<feature type="domain" description="Plastocyanin-like" evidence="1">
    <location>
        <begin position="103"/>
        <end position="274"/>
    </location>
</feature>
<dbReference type="GeneTree" id="ENSGT00440000034776"/>
<organism evidence="2 3">
    <name type="scientific">Ciona intestinalis</name>
    <name type="common">Transparent sea squirt</name>
    <name type="synonym">Ascidia intestinalis</name>
    <dbReference type="NCBI Taxonomy" id="7719"/>
    <lineage>
        <taxon>Eukaryota</taxon>
        <taxon>Metazoa</taxon>
        <taxon>Chordata</taxon>
        <taxon>Tunicata</taxon>
        <taxon>Ascidiacea</taxon>
        <taxon>Phlebobranchia</taxon>
        <taxon>Cionidae</taxon>
        <taxon>Ciona</taxon>
    </lineage>
</organism>
<dbReference type="GO" id="GO:0016491">
    <property type="term" value="F:oxidoreductase activity"/>
    <property type="evidence" value="ECO:0007669"/>
    <property type="project" value="InterPro"/>
</dbReference>
<evidence type="ECO:0000313" key="3">
    <source>
        <dbReference type="Proteomes" id="UP000008144"/>
    </source>
</evidence>
<reference evidence="2" key="3">
    <citation type="submission" date="2025-09" db="UniProtKB">
        <authorList>
            <consortium name="Ensembl"/>
        </authorList>
    </citation>
    <scope>IDENTIFICATION</scope>
</reference>
<evidence type="ECO:0000259" key="1">
    <source>
        <dbReference type="Pfam" id="PF07731"/>
    </source>
</evidence>
<reference evidence="3" key="1">
    <citation type="journal article" date="2002" name="Science">
        <title>The draft genome of Ciona intestinalis: insights into chordate and vertebrate origins.</title>
        <authorList>
            <person name="Dehal P."/>
            <person name="Satou Y."/>
            <person name="Campbell R.K."/>
            <person name="Chapman J."/>
            <person name="Degnan B."/>
            <person name="De Tomaso A."/>
            <person name="Davidson B."/>
            <person name="Di Gregorio A."/>
            <person name="Gelpke M."/>
            <person name="Goodstein D.M."/>
            <person name="Harafuji N."/>
            <person name="Hastings K.E."/>
            <person name="Ho I."/>
            <person name="Hotta K."/>
            <person name="Huang W."/>
            <person name="Kawashima T."/>
            <person name="Lemaire P."/>
            <person name="Martinez D."/>
            <person name="Meinertzhagen I.A."/>
            <person name="Necula S."/>
            <person name="Nonaka M."/>
            <person name="Putnam N."/>
            <person name="Rash S."/>
            <person name="Saiga H."/>
            <person name="Satake M."/>
            <person name="Terry A."/>
            <person name="Yamada L."/>
            <person name="Wang H.G."/>
            <person name="Awazu S."/>
            <person name="Azumi K."/>
            <person name="Boore J."/>
            <person name="Branno M."/>
            <person name="Chin-Bow S."/>
            <person name="DeSantis R."/>
            <person name="Doyle S."/>
            <person name="Francino P."/>
            <person name="Keys D.N."/>
            <person name="Haga S."/>
            <person name="Hayashi H."/>
            <person name="Hino K."/>
            <person name="Imai K.S."/>
            <person name="Inaba K."/>
            <person name="Kano S."/>
            <person name="Kobayashi K."/>
            <person name="Kobayashi M."/>
            <person name="Lee B.I."/>
            <person name="Makabe K.W."/>
            <person name="Manohar C."/>
            <person name="Matassi G."/>
            <person name="Medina M."/>
            <person name="Mochizuki Y."/>
            <person name="Mount S."/>
            <person name="Morishita T."/>
            <person name="Miura S."/>
            <person name="Nakayama A."/>
            <person name="Nishizaka S."/>
            <person name="Nomoto H."/>
            <person name="Ohta F."/>
            <person name="Oishi K."/>
            <person name="Rigoutsos I."/>
            <person name="Sano M."/>
            <person name="Sasaki A."/>
            <person name="Sasakura Y."/>
            <person name="Shoguchi E."/>
            <person name="Shin-i T."/>
            <person name="Spagnuolo A."/>
            <person name="Stainier D."/>
            <person name="Suzuki M.M."/>
            <person name="Tassy O."/>
            <person name="Takatori N."/>
            <person name="Tokuoka M."/>
            <person name="Yagi K."/>
            <person name="Yoshizaki F."/>
            <person name="Wada S."/>
            <person name="Zhang C."/>
            <person name="Hyatt P.D."/>
            <person name="Larimer F."/>
            <person name="Detter C."/>
            <person name="Doggett N."/>
            <person name="Glavina T."/>
            <person name="Hawkins T."/>
            <person name="Richardson P."/>
            <person name="Lucas S."/>
            <person name="Kohara Y."/>
            <person name="Levine M."/>
            <person name="Satoh N."/>
            <person name="Rokhsar D.S."/>
        </authorList>
    </citation>
    <scope>NUCLEOTIDE SEQUENCE [LARGE SCALE GENOMIC DNA]</scope>
</reference>
<dbReference type="HOGENOM" id="CLU_857790_0_0_1"/>
<dbReference type="AlphaFoldDB" id="H2Y1X1"/>
<dbReference type="Gene3D" id="2.60.40.420">
    <property type="entry name" value="Cupredoxins - blue copper proteins"/>
    <property type="match status" value="1"/>
</dbReference>
<dbReference type="InterPro" id="IPR011706">
    <property type="entry name" value="Cu-oxidase_C"/>
</dbReference>